<feature type="transmembrane region" description="Helical" evidence="8">
    <location>
        <begin position="257"/>
        <end position="276"/>
    </location>
</feature>
<evidence type="ECO:0000256" key="3">
    <source>
        <dbReference type="ARBA" id="ARBA00022448"/>
    </source>
</evidence>
<evidence type="ECO:0000313" key="9">
    <source>
        <dbReference type="EMBL" id="TGN13723.1"/>
    </source>
</evidence>
<comment type="subcellular location">
    <subcellularLocation>
        <location evidence="1">Cell membrane</location>
        <topology evidence="1">Multi-pass membrane protein</topology>
    </subcellularLocation>
</comment>
<dbReference type="CDD" id="cd06550">
    <property type="entry name" value="TM_ABC_iron-siderophores_like"/>
    <property type="match status" value="1"/>
</dbReference>
<dbReference type="GO" id="GO:0005886">
    <property type="term" value="C:plasma membrane"/>
    <property type="evidence" value="ECO:0007669"/>
    <property type="project" value="UniProtKB-SubCell"/>
</dbReference>
<proteinExistence type="inferred from homology"/>
<dbReference type="RefSeq" id="WP_135763053.1">
    <property type="nucleotide sequence ID" value="NZ_RQHV01000027.1"/>
</dbReference>
<feature type="transmembrane region" description="Helical" evidence="8">
    <location>
        <begin position="312"/>
        <end position="329"/>
    </location>
</feature>
<dbReference type="EMBL" id="RQHV01000027">
    <property type="protein sequence ID" value="TGN13723.1"/>
    <property type="molecule type" value="Genomic_DNA"/>
</dbReference>
<keyword evidence="7 8" id="KW-0472">Membrane</keyword>
<dbReference type="Proteomes" id="UP000298264">
    <property type="component" value="Unassembled WGS sequence"/>
</dbReference>
<organism evidence="9 10">
    <name type="scientific">Leptospira ilyithenensis</name>
    <dbReference type="NCBI Taxonomy" id="2484901"/>
    <lineage>
        <taxon>Bacteria</taxon>
        <taxon>Pseudomonadati</taxon>
        <taxon>Spirochaetota</taxon>
        <taxon>Spirochaetia</taxon>
        <taxon>Leptospirales</taxon>
        <taxon>Leptospiraceae</taxon>
        <taxon>Leptospira</taxon>
    </lineage>
</organism>
<evidence type="ECO:0000256" key="4">
    <source>
        <dbReference type="ARBA" id="ARBA00022475"/>
    </source>
</evidence>
<evidence type="ECO:0000256" key="2">
    <source>
        <dbReference type="ARBA" id="ARBA00007935"/>
    </source>
</evidence>
<dbReference type="GO" id="GO:0033214">
    <property type="term" value="P:siderophore-iron import into cell"/>
    <property type="evidence" value="ECO:0007669"/>
    <property type="project" value="TreeGrafter"/>
</dbReference>
<accession>A0A4R9LU79</accession>
<feature type="transmembrane region" description="Helical" evidence="8">
    <location>
        <begin position="91"/>
        <end position="113"/>
    </location>
</feature>
<dbReference type="PANTHER" id="PTHR30472:SF25">
    <property type="entry name" value="ABC TRANSPORTER PERMEASE PROTEIN MJ0876-RELATED"/>
    <property type="match status" value="1"/>
</dbReference>
<dbReference type="GO" id="GO:0022857">
    <property type="term" value="F:transmembrane transporter activity"/>
    <property type="evidence" value="ECO:0007669"/>
    <property type="project" value="InterPro"/>
</dbReference>
<keyword evidence="4" id="KW-1003">Cell membrane</keyword>
<feature type="transmembrane region" description="Helical" evidence="8">
    <location>
        <begin position="12"/>
        <end position="34"/>
    </location>
</feature>
<dbReference type="AlphaFoldDB" id="A0A4R9LU79"/>
<evidence type="ECO:0000256" key="7">
    <source>
        <dbReference type="ARBA" id="ARBA00023136"/>
    </source>
</evidence>
<feature type="transmembrane region" description="Helical" evidence="8">
    <location>
        <begin position="194"/>
        <end position="217"/>
    </location>
</feature>
<dbReference type="InterPro" id="IPR000522">
    <property type="entry name" value="ABC_transptr_permease_BtuC"/>
</dbReference>
<dbReference type="FunFam" id="1.10.3470.10:FF:000001">
    <property type="entry name" value="Vitamin B12 ABC transporter permease BtuC"/>
    <property type="match status" value="1"/>
</dbReference>
<keyword evidence="10" id="KW-1185">Reference proteome</keyword>
<keyword evidence="5 8" id="KW-0812">Transmembrane</keyword>
<evidence type="ECO:0000256" key="6">
    <source>
        <dbReference type="ARBA" id="ARBA00022989"/>
    </source>
</evidence>
<keyword evidence="6 8" id="KW-1133">Transmembrane helix</keyword>
<dbReference type="OrthoDB" id="9792889at2"/>
<evidence type="ECO:0000256" key="8">
    <source>
        <dbReference type="SAM" id="Phobius"/>
    </source>
</evidence>
<feature type="transmembrane region" description="Helical" evidence="8">
    <location>
        <begin position="229"/>
        <end position="251"/>
    </location>
</feature>
<dbReference type="InterPro" id="IPR037294">
    <property type="entry name" value="ABC_BtuC-like"/>
</dbReference>
<protein>
    <submittedName>
        <fullName evidence="9">Iron ABC transporter permease</fullName>
    </submittedName>
</protein>
<sequence length="337" mass="36058">MEISQIGRRRVYFLSFTIVLSAITVLFVSNWGAFTVDLTEAFFGEKESLAKEVFWNLRFPRVILATLLGGTLAWSGALAQGLFRNPIVDPGLVGITAGSAFFASVGIVLGTSIPNFPPIWGVIMLSFVGGITTGFLVYLLARVHGKTEINTLLLTGIAVNALCFAGISILSYIANDAQLRNLSLWNMGSLGGASWVTLVRLGPLLLLPLIASPFLAGPMNVFALGEREAMHLGISVEILKSVLILLIGVTVGACVSLSGNISFVGLAIPHIVRLVIGQDYKYLLYSSFFLGGALLTLADGFCRTILAPAEIPVGIITAFIGAPVFLFLLNKRKRRLA</sequence>
<dbReference type="Gene3D" id="1.10.3470.10">
    <property type="entry name" value="ABC transporter involved in vitamin B12 uptake, BtuC"/>
    <property type="match status" value="1"/>
</dbReference>
<evidence type="ECO:0000256" key="5">
    <source>
        <dbReference type="ARBA" id="ARBA00022692"/>
    </source>
</evidence>
<name>A0A4R9LU79_9LEPT</name>
<feature type="transmembrane region" description="Helical" evidence="8">
    <location>
        <begin position="119"/>
        <end position="140"/>
    </location>
</feature>
<keyword evidence="3" id="KW-0813">Transport</keyword>
<gene>
    <name evidence="9" type="ORF">EHS11_03620</name>
</gene>
<feature type="transmembrane region" description="Helical" evidence="8">
    <location>
        <begin position="152"/>
        <end position="174"/>
    </location>
</feature>
<evidence type="ECO:0000256" key="1">
    <source>
        <dbReference type="ARBA" id="ARBA00004651"/>
    </source>
</evidence>
<dbReference type="PANTHER" id="PTHR30472">
    <property type="entry name" value="FERRIC ENTEROBACTIN TRANSPORT SYSTEM PERMEASE PROTEIN"/>
    <property type="match status" value="1"/>
</dbReference>
<dbReference type="Pfam" id="PF01032">
    <property type="entry name" value="FecCD"/>
    <property type="match status" value="1"/>
</dbReference>
<dbReference type="SUPFAM" id="SSF81345">
    <property type="entry name" value="ABC transporter involved in vitamin B12 uptake, BtuC"/>
    <property type="match status" value="1"/>
</dbReference>
<feature type="transmembrane region" description="Helical" evidence="8">
    <location>
        <begin position="283"/>
        <end position="306"/>
    </location>
</feature>
<evidence type="ECO:0000313" key="10">
    <source>
        <dbReference type="Proteomes" id="UP000298264"/>
    </source>
</evidence>
<feature type="transmembrane region" description="Helical" evidence="8">
    <location>
        <begin position="59"/>
        <end position="79"/>
    </location>
</feature>
<reference evidence="9" key="1">
    <citation type="journal article" date="2019" name="PLoS Negl. Trop. Dis.">
        <title>Revisiting the worldwide diversity of Leptospira species in the environment.</title>
        <authorList>
            <person name="Vincent A.T."/>
            <person name="Schiettekatte O."/>
            <person name="Bourhy P."/>
            <person name="Veyrier F.J."/>
            <person name="Picardeau M."/>
        </authorList>
    </citation>
    <scope>NUCLEOTIDE SEQUENCE [LARGE SCALE GENOMIC DNA]</scope>
    <source>
        <strain evidence="9">201400974</strain>
    </source>
</reference>
<comment type="caution">
    <text evidence="9">The sequence shown here is derived from an EMBL/GenBank/DDBJ whole genome shotgun (WGS) entry which is preliminary data.</text>
</comment>
<comment type="similarity">
    <text evidence="2">Belongs to the binding-protein-dependent transport system permease family. FecCD subfamily.</text>
</comment>